<keyword evidence="4 7" id="KW-0812">Transmembrane</keyword>
<dbReference type="AlphaFoldDB" id="A0A7W3TI04"/>
<dbReference type="GO" id="GO:0055085">
    <property type="term" value="P:transmembrane transport"/>
    <property type="evidence" value="ECO:0007669"/>
    <property type="project" value="InterPro"/>
</dbReference>
<evidence type="ECO:0000259" key="8">
    <source>
        <dbReference type="PROSITE" id="PS50928"/>
    </source>
</evidence>
<proteinExistence type="inferred from homology"/>
<comment type="subcellular location">
    <subcellularLocation>
        <location evidence="1 7">Cell membrane</location>
        <topology evidence="1 7">Multi-pass membrane protein</topology>
    </subcellularLocation>
</comment>
<dbReference type="PANTHER" id="PTHR43386:SF1">
    <property type="entry name" value="D,D-DIPEPTIDE TRANSPORT SYSTEM PERMEASE PROTEIN DDPC-RELATED"/>
    <property type="match status" value="1"/>
</dbReference>
<accession>A0A7W3TI04</accession>
<feature type="transmembrane region" description="Helical" evidence="7">
    <location>
        <begin position="12"/>
        <end position="32"/>
    </location>
</feature>
<dbReference type="Pfam" id="PF00528">
    <property type="entry name" value="BPD_transp_1"/>
    <property type="match status" value="1"/>
</dbReference>
<dbReference type="InterPro" id="IPR000515">
    <property type="entry name" value="MetI-like"/>
</dbReference>
<keyword evidence="6 7" id="KW-0472">Membrane</keyword>
<keyword evidence="5 7" id="KW-1133">Transmembrane helix</keyword>
<dbReference type="CDD" id="cd06261">
    <property type="entry name" value="TM_PBP2"/>
    <property type="match status" value="1"/>
</dbReference>
<gene>
    <name evidence="9" type="ORF">FNQ90_24645</name>
</gene>
<feature type="domain" description="ABC transmembrane type-1" evidence="8">
    <location>
        <begin position="73"/>
        <end position="264"/>
    </location>
</feature>
<dbReference type="InterPro" id="IPR025966">
    <property type="entry name" value="OppC_N"/>
</dbReference>
<dbReference type="Gene3D" id="1.10.3720.10">
    <property type="entry name" value="MetI-like"/>
    <property type="match status" value="1"/>
</dbReference>
<evidence type="ECO:0000256" key="7">
    <source>
        <dbReference type="RuleBase" id="RU363032"/>
    </source>
</evidence>
<feature type="transmembrane region" description="Helical" evidence="7">
    <location>
        <begin position="75"/>
        <end position="100"/>
    </location>
</feature>
<dbReference type="InterPro" id="IPR035906">
    <property type="entry name" value="MetI-like_sf"/>
</dbReference>
<feature type="transmembrane region" description="Helical" evidence="7">
    <location>
        <begin position="190"/>
        <end position="215"/>
    </location>
</feature>
<dbReference type="RefSeq" id="WP_182608440.1">
    <property type="nucleotide sequence ID" value="NZ_VKHT01001491.1"/>
</dbReference>
<comment type="similarity">
    <text evidence="7">Belongs to the binding-protein-dependent transport system permease family.</text>
</comment>
<dbReference type="Pfam" id="PF12911">
    <property type="entry name" value="OppC_N"/>
    <property type="match status" value="1"/>
</dbReference>
<dbReference type="Proteomes" id="UP000538929">
    <property type="component" value="Unassembled WGS sequence"/>
</dbReference>
<feature type="transmembrane region" description="Helical" evidence="7">
    <location>
        <begin position="242"/>
        <end position="264"/>
    </location>
</feature>
<evidence type="ECO:0000313" key="10">
    <source>
        <dbReference type="Proteomes" id="UP000538929"/>
    </source>
</evidence>
<keyword evidence="2 7" id="KW-0813">Transport</keyword>
<dbReference type="PROSITE" id="PS50928">
    <property type="entry name" value="ABC_TM1"/>
    <property type="match status" value="1"/>
</dbReference>
<dbReference type="PANTHER" id="PTHR43386">
    <property type="entry name" value="OLIGOPEPTIDE TRANSPORT SYSTEM PERMEASE PROTEIN APPC"/>
    <property type="match status" value="1"/>
</dbReference>
<evidence type="ECO:0000256" key="2">
    <source>
        <dbReference type="ARBA" id="ARBA00022448"/>
    </source>
</evidence>
<evidence type="ECO:0000256" key="5">
    <source>
        <dbReference type="ARBA" id="ARBA00022989"/>
    </source>
</evidence>
<comment type="caution">
    <text evidence="9">The sequence shown here is derived from an EMBL/GenBank/DDBJ whole genome shotgun (WGS) entry which is preliminary data.</text>
</comment>
<dbReference type="EMBL" id="VKHT01001491">
    <property type="protein sequence ID" value="MBB0247222.1"/>
    <property type="molecule type" value="Genomic_DNA"/>
</dbReference>
<reference evidence="10" key="1">
    <citation type="submission" date="2019-10" db="EMBL/GenBank/DDBJ databases">
        <title>Streptomyces sp. nov., a novel actinobacterium isolated from alkaline environment.</title>
        <authorList>
            <person name="Golinska P."/>
        </authorList>
    </citation>
    <scope>NUCLEOTIDE SEQUENCE [LARGE SCALE GENOMIC DNA]</scope>
    <source>
        <strain evidence="10">DSM 42118</strain>
    </source>
</reference>
<keyword evidence="3" id="KW-1003">Cell membrane</keyword>
<evidence type="ECO:0000256" key="3">
    <source>
        <dbReference type="ARBA" id="ARBA00022475"/>
    </source>
</evidence>
<name>A0A7W3TI04_9ACTN</name>
<dbReference type="InterPro" id="IPR050366">
    <property type="entry name" value="BP-dependent_transpt_permease"/>
</dbReference>
<feature type="transmembrane region" description="Helical" evidence="7">
    <location>
        <begin position="138"/>
        <end position="155"/>
    </location>
</feature>
<keyword evidence="10" id="KW-1185">Reference proteome</keyword>
<evidence type="ECO:0000256" key="4">
    <source>
        <dbReference type="ARBA" id="ARBA00022692"/>
    </source>
</evidence>
<sequence>MWARYRVHRAGVVGLVLLLLIVLVALLTPWLVNPDHLGAANAPGARLEPPSREFWLGTDQIGRPVLAMVLWGTRVSLLVGLTAAALAVLLGTLVGLLAGHFGGRTSWLLMRLTDWFVVLPGLVLAIALVIAMGPGTGTVILAIALTSWAGTARLVRAQTLAVEARPHLERARALGAGRIRRMTRHVLPHLMPLVLAAAGLQVSGAILAEAALSFLGLGDPTSFSWGTTLERAFRAGAVTAGAWWYLLPPGLAILLVVLAFTLCARTLEVVLDPH</sequence>
<organism evidence="9 10">
    <name type="scientific">Streptomyces alkaliphilus</name>
    <dbReference type="NCBI Taxonomy" id="1472722"/>
    <lineage>
        <taxon>Bacteria</taxon>
        <taxon>Bacillati</taxon>
        <taxon>Actinomycetota</taxon>
        <taxon>Actinomycetes</taxon>
        <taxon>Kitasatosporales</taxon>
        <taxon>Streptomycetaceae</taxon>
        <taxon>Streptomyces</taxon>
    </lineage>
</organism>
<dbReference type="GO" id="GO:0005886">
    <property type="term" value="C:plasma membrane"/>
    <property type="evidence" value="ECO:0007669"/>
    <property type="project" value="UniProtKB-SubCell"/>
</dbReference>
<protein>
    <submittedName>
        <fullName evidence="9">ABC transporter permease subunit</fullName>
    </submittedName>
</protein>
<evidence type="ECO:0000256" key="1">
    <source>
        <dbReference type="ARBA" id="ARBA00004651"/>
    </source>
</evidence>
<feature type="transmembrane region" description="Helical" evidence="7">
    <location>
        <begin position="112"/>
        <end position="132"/>
    </location>
</feature>
<evidence type="ECO:0000256" key="6">
    <source>
        <dbReference type="ARBA" id="ARBA00023136"/>
    </source>
</evidence>
<evidence type="ECO:0000313" key="9">
    <source>
        <dbReference type="EMBL" id="MBB0247222.1"/>
    </source>
</evidence>
<dbReference type="SUPFAM" id="SSF161098">
    <property type="entry name" value="MetI-like"/>
    <property type="match status" value="1"/>
</dbReference>
<feature type="non-terminal residue" evidence="9">
    <location>
        <position position="274"/>
    </location>
</feature>